<dbReference type="PANTHER" id="PTHR30443">
    <property type="entry name" value="INNER MEMBRANE PROTEIN"/>
    <property type="match status" value="1"/>
</dbReference>
<comment type="caution">
    <text evidence="3">The sequence shown here is derived from an EMBL/GenBank/DDBJ whole genome shotgun (WGS) entry which is preliminary data.</text>
</comment>
<dbReference type="Pfam" id="PF00884">
    <property type="entry name" value="Sulfatase"/>
    <property type="match status" value="1"/>
</dbReference>
<feature type="domain" description="Sulfatase N-terminal" evidence="2">
    <location>
        <begin position="207"/>
        <end position="506"/>
    </location>
</feature>
<dbReference type="Gene3D" id="3.40.720.10">
    <property type="entry name" value="Alkaline Phosphatase, subunit A"/>
    <property type="match status" value="1"/>
</dbReference>
<feature type="transmembrane region" description="Helical" evidence="1">
    <location>
        <begin position="139"/>
        <end position="157"/>
    </location>
</feature>
<dbReference type="InterPro" id="IPR040423">
    <property type="entry name" value="PEA_transferase"/>
</dbReference>
<dbReference type="GO" id="GO:0016776">
    <property type="term" value="F:phosphotransferase activity, phosphate group as acceptor"/>
    <property type="evidence" value="ECO:0007669"/>
    <property type="project" value="TreeGrafter"/>
</dbReference>
<dbReference type="GO" id="GO:0009244">
    <property type="term" value="P:lipopolysaccharide core region biosynthetic process"/>
    <property type="evidence" value="ECO:0007669"/>
    <property type="project" value="TreeGrafter"/>
</dbReference>
<dbReference type="GO" id="GO:0005886">
    <property type="term" value="C:plasma membrane"/>
    <property type="evidence" value="ECO:0007669"/>
    <property type="project" value="UniProtKB-SubCell"/>
</dbReference>
<evidence type="ECO:0000256" key="1">
    <source>
        <dbReference type="SAM" id="Phobius"/>
    </source>
</evidence>
<dbReference type="SUPFAM" id="SSF53649">
    <property type="entry name" value="Alkaline phosphatase-like"/>
    <property type="match status" value="1"/>
</dbReference>
<evidence type="ECO:0000313" key="3">
    <source>
        <dbReference type="EMBL" id="PWG02261.1"/>
    </source>
</evidence>
<dbReference type="InterPro" id="IPR000917">
    <property type="entry name" value="Sulfatase_N"/>
</dbReference>
<name>A0A2U2J1V7_9SPHN</name>
<keyword evidence="4" id="KW-1185">Reference proteome</keyword>
<dbReference type="AlphaFoldDB" id="A0A2U2J1V7"/>
<proteinExistence type="predicted"/>
<protein>
    <submittedName>
        <fullName evidence="3">Sulfatase</fullName>
    </submittedName>
</protein>
<keyword evidence="1" id="KW-0812">Transmembrane</keyword>
<dbReference type="RefSeq" id="WP_109270401.1">
    <property type="nucleotide sequence ID" value="NZ_QFFF01000001.1"/>
</dbReference>
<accession>A0A2U2J1V7</accession>
<dbReference type="InterPro" id="IPR017850">
    <property type="entry name" value="Alkaline_phosphatase_core_sf"/>
</dbReference>
<dbReference type="Proteomes" id="UP000245916">
    <property type="component" value="Unassembled WGS sequence"/>
</dbReference>
<gene>
    <name evidence="3" type="ORF">DF286_04845</name>
</gene>
<sequence>MRFPLKELLIILYLAAGYAAIGERIASLGVSAGLVLYAGLFGLMTLSLLLAAYVQGTPLRLAYALILAASSLFLDSTERIMGEHLTYDAFINLLNSIGFAGDALDQHGGSILWSVPPALLLFAGVALKPRWRPPLPRLAFAAAPVAAVTLLSVILFVRGGEGARGLPTAFAPLSYSSLNIYENLTGEMGSRQAVSLEPSQLEAPRDIILIIDESVGANYLDIGNPRGVRSGLAERRPGIDIHNYGYAAAITNCSVGTNVTLRYGGTRADYQRINATLPSIWEYAREAGFRTVYIDAQRTGGELQNLMDEEERRSIDSFVQFGDVAVVDRDMAAADALAALTRNRHADFVIVNKVGAHFPIHDKYPDGFLRHRPTLPRGRHENVADTGSRAGFGGTAEDWRRYRNAYRNTLLWNVGAFFDRLFGAADLSNATLVYTSDHGQDLHERGNAGLDTHCGARPVPEEGLVPLVVIEGAALETLDWQANFAANRNHVSHYQIFPTLLALMGYKPADVAAIYGESLIPRSDDPFTFNILFNARLGREPVWQPIDLGRIALPPAGDSRSFARNASLNPSAAALAGDSHRARRR</sequence>
<keyword evidence="1" id="KW-0472">Membrane</keyword>
<reference evidence="3 4" key="1">
    <citation type="submission" date="2018-05" db="EMBL/GenBank/DDBJ databases">
        <title>Genome of Sphingosinicella humi QZX222.</title>
        <authorList>
            <person name="Qiao Z."/>
            <person name="Wang G."/>
        </authorList>
    </citation>
    <scope>NUCLEOTIDE SEQUENCE [LARGE SCALE GENOMIC DNA]</scope>
    <source>
        <strain evidence="3 4">QZX222</strain>
    </source>
</reference>
<evidence type="ECO:0000313" key="4">
    <source>
        <dbReference type="Proteomes" id="UP000245916"/>
    </source>
</evidence>
<feature type="transmembrane region" description="Helical" evidence="1">
    <location>
        <begin position="35"/>
        <end position="54"/>
    </location>
</feature>
<keyword evidence="1" id="KW-1133">Transmembrane helix</keyword>
<evidence type="ECO:0000259" key="2">
    <source>
        <dbReference type="Pfam" id="PF00884"/>
    </source>
</evidence>
<dbReference type="EMBL" id="QFFF01000001">
    <property type="protein sequence ID" value="PWG02261.1"/>
    <property type="molecule type" value="Genomic_DNA"/>
</dbReference>
<dbReference type="OrthoDB" id="9786870at2"/>
<organism evidence="3 4">
    <name type="scientific">Allosphingosinicella humi</name>
    <dbReference type="NCBI Taxonomy" id="2068657"/>
    <lineage>
        <taxon>Bacteria</taxon>
        <taxon>Pseudomonadati</taxon>
        <taxon>Pseudomonadota</taxon>
        <taxon>Alphaproteobacteria</taxon>
        <taxon>Sphingomonadales</taxon>
        <taxon>Sphingomonadaceae</taxon>
        <taxon>Allosphingosinicella</taxon>
    </lineage>
</organism>
<dbReference type="PANTHER" id="PTHR30443:SF2">
    <property type="entry name" value="PHOSPHOETHANOLAMINE TRANSFERASE EPTC"/>
    <property type="match status" value="1"/>
</dbReference>